<sequence length="76" mass="8544">MSDPVINIKILRKCGVELENSVKCIWVQHSSPEDYISAMEDIITRTRSGKTWTGNSMESKIAPKTAKGDRRPEIPV</sequence>
<name>A0A9Q3IQX3_9BASI</name>
<organism evidence="2 3">
    <name type="scientific">Austropuccinia psidii MF-1</name>
    <dbReference type="NCBI Taxonomy" id="1389203"/>
    <lineage>
        <taxon>Eukaryota</taxon>
        <taxon>Fungi</taxon>
        <taxon>Dikarya</taxon>
        <taxon>Basidiomycota</taxon>
        <taxon>Pucciniomycotina</taxon>
        <taxon>Pucciniomycetes</taxon>
        <taxon>Pucciniales</taxon>
        <taxon>Sphaerophragmiaceae</taxon>
        <taxon>Austropuccinia</taxon>
    </lineage>
</organism>
<evidence type="ECO:0000313" key="2">
    <source>
        <dbReference type="EMBL" id="MBW0548260.1"/>
    </source>
</evidence>
<evidence type="ECO:0000256" key="1">
    <source>
        <dbReference type="SAM" id="MobiDB-lite"/>
    </source>
</evidence>
<proteinExistence type="predicted"/>
<feature type="compositionally biased region" description="Basic and acidic residues" evidence="1">
    <location>
        <begin position="66"/>
        <end position="76"/>
    </location>
</feature>
<evidence type="ECO:0000313" key="3">
    <source>
        <dbReference type="Proteomes" id="UP000765509"/>
    </source>
</evidence>
<reference evidence="2" key="1">
    <citation type="submission" date="2021-03" db="EMBL/GenBank/DDBJ databases">
        <title>Draft genome sequence of rust myrtle Austropuccinia psidii MF-1, a brazilian biotype.</title>
        <authorList>
            <person name="Quecine M.C."/>
            <person name="Pachon D.M.R."/>
            <person name="Bonatelli M.L."/>
            <person name="Correr F.H."/>
            <person name="Franceschini L.M."/>
            <person name="Leite T.F."/>
            <person name="Margarido G.R.A."/>
            <person name="Almeida C.A."/>
            <person name="Ferrarezi J.A."/>
            <person name="Labate C.A."/>
        </authorList>
    </citation>
    <scope>NUCLEOTIDE SEQUENCE</scope>
    <source>
        <strain evidence="2">MF-1</strain>
    </source>
</reference>
<accession>A0A9Q3IQX3</accession>
<feature type="region of interest" description="Disordered" evidence="1">
    <location>
        <begin position="50"/>
        <end position="76"/>
    </location>
</feature>
<comment type="caution">
    <text evidence="2">The sequence shown here is derived from an EMBL/GenBank/DDBJ whole genome shotgun (WGS) entry which is preliminary data.</text>
</comment>
<protein>
    <submittedName>
        <fullName evidence="2">Uncharacterized protein</fullName>
    </submittedName>
</protein>
<dbReference type="AlphaFoldDB" id="A0A9Q3IQX3"/>
<dbReference type="EMBL" id="AVOT02053450">
    <property type="protein sequence ID" value="MBW0548260.1"/>
    <property type="molecule type" value="Genomic_DNA"/>
</dbReference>
<keyword evidence="3" id="KW-1185">Reference proteome</keyword>
<dbReference type="Proteomes" id="UP000765509">
    <property type="component" value="Unassembled WGS sequence"/>
</dbReference>
<gene>
    <name evidence="2" type="ORF">O181_087975</name>
</gene>